<dbReference type="Gene3D" id="3.40.50.300">
    <property type="entry name" value="P-loop containing nucleotide triphosphate hydrolases"/>
    <property type="match status" value="1"/>
</dbReference>
<evidence type="ECO:0000313" key="3">
    <source>
        <dbReference type="Proteomes" id="UP001055114"/>
    </source>
</evidence>
<name>A0AA37NRS4_9BACT</name>
<dbReference type="EMBL" id="BQNZ01000002">
    <property type="protein sequence ID" value="GKH72951.1"/>
    <property type="molecule type" value="Genomic_DNA"/>
</dbReference>
<dbReference type="AlphaFoldDB" id="A0AA37NRS4"/>
<dbReference type="CDD" id="cd00009">
    <property type="entry name" value="AAA"/>
    <property type="match status" value="1"/>
</dbReference>
<protein>
    <recommendedName>
        <fullName evidence="1">AAA+ ATPase domain-containing protein</fullName>
    </recommendedName>
</protein>
<dbReference type="Proteomes" id="UP001055114">
    <property type="component" value="Unassembled WGS sequence"/>
</dbReference>
<dbReference type="Pfam" id="PF00004">
    <property type="entry name" value="AAA"/>
    <property type="match status" value="1"/>
</dbReference>
<accession>A0AA37NRS4</accession>
<proteinExistence type="predicted"/>
<comment type="caution">
    <text evidence="2">The sequence shown here is derived from an EMBL/GenBank/DDBJ whole genome shotgun (WGS) entry which is preliminary data.</text>
</comment>
<dbReference type="GeneID" id="61676419"/>
<dbReference type="GO" id="GO:0016887">
    <property type="term" value="F:ATP hydrolysis activity"/>
    <property type="evidence" value="ECO:0007669"/>
    <property type="project" value="InterPro"/>
</dbReference>
<dbReference type="InterPro" id="IPR003593">
    <property type="entry name" value="AAA+_ATPase"/>
</dbReference>
<gene>
    <name evidence="2" type="ORF">CE91St3_28140</name>
</gene>
<dbReference type="SMART" id="SM00382">
    <property type="entry name" value="AAA"/>
    <property type="match status" value="1"/>
</dbReference>
<sequence length="219" mass="25060">MDNKLVQRLQQILANQAQRGLLGTRFKIEKFPEQDIAEMLRMCYQSEVERRNMKYVSDEATLEKIGKAAKFLCGNGKFGLLLYGTVGSGKTTLAKAICNIIGILYNSDLSSERKGVYRISALNLAKSIADDPTYFNKLKNQELLFIDDVGTEPASVKSWGNEFSPVTELIYARYDRQLFTIATSNLADEEFGDRYGERIADRMEEMFERLHYSQKSYRK</sequence>
<dbReference type="SUPFAM" id="SSF52540">
    <property type="entry name" value="P-loop containing nucleoside triphosphate hydrolases"/>
    <property type="match status" value="1"/>
</dbReference>
<dbReference type="InterPro" id="IPR003959">
    <property type="entry name" value="ATPase_AAA_core"/>
</dbReference>
<evidence type="ECO:0000259" key="1">
    <source>
        <dbReference type="SMART" id="SM00382"/>
    </source>
</evidence>
<dbReference type="GO" id="GO:0005524">
    <property type="term" value="F:ATP binding"/>
    <property type="evidence" value="ECO:0007669"/>
    <property type="project" value="InterPro"/>
</dbReference>
<evidence type="ECO:0000313" key="2">
    <source>
        <dbReference type="EMBL" id="GKH72951.1"/>
    </source>
</evidence>
<organism evidence="2 3">
    <name type="scientific">Parabacteroides merdae</name>
    <dbReference type="NCBI Taxonomy" id="46503"/>
    <lineage>
        <taxon>Bacteria</taxon>
        <taxon>Pseudomonadati</taxon>
        <taxon>Bacteroidota</taxon>
        <taxon>Bacteroidia</taxon>
        <taxon>Bacteroidales</taxon>
        <taxon>Tannerellaceae</taxon>
        <taxon>Parabacteroides</taxon>
    </lineage>
</organism>
<reference evidence="2" key="1">
    <citation type="submission" date="2022-01" db="EMBL/GenBank/DDBJ databases">
        <title>Novel bile acid biosynthetic pathways are enriched in the microbiome of centenarians.</title>
        <authorList>
            <person name="Sato Y."/>
            <person name="Atarashi K."/>
            <person name="Plichta R.D."/>
            <person name="Arai Y."/>
            <person name="Sasajima S."/>
            <person name="Kearney M.S."/>
            <person name="Suda W."/>
            <person name="Takeshita K."/>
            <person name="Sasaki T."/>
            <person name="Okamoto S."/>
            <person name="Skelly N.A."/>
            <person name="Okamura Y."/>
            <person name="Vlamakis H."/>
            <person name="Li Y."/>
            <person name="Tanoue T."/>
            <person name="Takei H."/>
            <person name="Nittono H."/>
            <person name="Narushima S."/>
            <person name="Irie J."/>
            <person name="Itoh H."/>
            <person name="Moriya K."/>
            <person name="Sugiura Y."/>
            <person name="Suematsu M."/>
            <person name="Moritoki N."/>
            <person name="Shibata S."/>
            <person name="Littman R.D."/>
            <person name="Fischbach A.M."/>
            <person name="Uwamino Y."/>
            <person name="Inoue T."/>
            <person name="Honda A."/>
            <person name="Hattori M."/>
            <person name="Murai T."/>
            <person name="Xavier J.R."/>
            <person name="Hirose N."/>
            <person name="Honda K."/>
        </authorList>
    </citation>
    <scope>NUCLEOTIDE SEQUENCE</scope>
    <source>
        <strain evidence="2">CE91-St3</strain>
    </source>
</reference>
<dbReference type="RefSeq" id="WP_225665232.1">
    <property type="nucleotide sequence ID" value="NZ_BQNZ01000002.1"/>
</dbReference>
<feature type="domain" description="AAA+ ATPase" evidence="1">
    <location>
        <begin position="76"/>
        <end position="204"/>
    </location>
</feature>
<dbReference type="InterPro" id="IPR027417">
    <property type="entry name" value="P-loop_NTPase"/>
</dbReference>